<evidence type="ECO:0000313" key="1">
    <source>
        <dbReference type="EMBL" id="OGL53740.1"/>
    </source>
</evidence>
<comment type="caution">
    <text evidence="1">The sequence shown here is derived from an EMBL/GenBank/DDBJ whole genome shotgun (WGS) entry which is preliminary data.</text>
</comment>
<reference evidence="1 2" key="1">
    <citation type="journal article" date="2016" name="Nat. Commun.">
        <title>Thousands of microbial genomes shed light on interconnected biogeochemical processes in an aquifer system.</title>
        <authorList>
            <person name="Anantharaman K."/>
            <person name="Brown C.T."/>
            <person name="Hug L.A."/>
            <person name="Sharon I."/>
            <person name="Castelle C.J."/>
            <person name="Probst A.J."/>
            <person name="Thomas B.C."/>
            <person name="Singh A."/>
            <person name="Wilkins M.J."/>
            <person name="Karaoz U."/>
            <person name="Brodie E.L."/>
            <person name="Williams K.H."/>
            <person name="Hubbard S.S."/>
            <person name="Banfield J.F."/>
        </authorList>
    </citation>
    <scope>NUCLEOTIDE SEQUENCE [LARGE SCALE GENOMIC DNA]</scope>
</reference>
<evidence type="ECO:0008006" key="3">
    <source>
        <dbReference type="Google" id="ProtNLM"/>
    </source>
</evidence>
<dbReference type="Gene3D" id="3.40.50.150">
    <property type="entry name" value="Vaccinia Virus protein VP39"/>
    <property type="match status" value="1"/>
</dbReference>
<dbReference type="AlphaFoldDB" id="A0A1F7SIX8"/>
<proteinExistence type="predicted"/>
<dbReference type="STRING" id="1817883.A3G31_03275"/>
<dbReference type="InterPro" id="IPR029063">
    <property type="entry name" value="SAM-dependent_MTases_sf"/>
</dbReference>
<dbReference type="CDD" id="cd02440">
    <property type="entry name" value="AdoMet_MTases"/>
    <property type="match status" value="1"/>
</dbReference>
<organism evidence="1 2">
    <name type="scientific">Candidatus Schekmanbacteria bacterium RIFCSPLOWO2_12_FULL_38_15</name>
    <dbReference type="NCBI Taxonomy" id="1817883"/>
    <lineage>
        <taxon>Bacteria</taxon>
        <taxon>Candidatus Schekmaniibacteriota</taxon>
    </lineage>
</organism>
<dbReference type="PANTHER" id="PTHR43861">
    <property type="entry name" value="TRANS-ACONITATE 2-METHYLTRANSFERASE-RELATED"/>
    <property type="match status" value="1"/>
</dbReference>
<dbReference type="Pfam" id="PF13489">
    <property type="entry name" value="Methyltransf_23"/>
    <property type="match status" value="1"/>
</dbReference>
<accession>A0A1F7SIX8</accession>
<dbReference type="GO" id="GO:0008168">
    <property type="term" value="F:methyltransferase activity"/>
    <property type="evidence" value="ECO:0007669"/>
    <property type="project" value="InterPro"/>
</dbReference>
<dbReference type="PANTHER" id="PTHR43861:SF2">
    <property type="entry name" value="CARBOXY-S-ADENOSYL-L-METHIONINE SYNTHASE"/>
    <property type="match status" value="1"/>
</dbReference>
<name>A0A1F7SIX8_9BACT</name>
<dbReference type="PROSITE" id="PS51683">
    <property type="entry name" value="SAM_OMT_II"/>
    <property type="match status" value="1"/>
</dbReference>
<sequence>MYSKDVDMKFLSKMMINTHPMRFRENFWSVFDETVKPDLSKEPVIFDLGTGPGLFLKDIDERLSKAKLYGYDSSKVMIKTAEKLVFKNAKVKFELKDIVDKSFRFPRNDIDLITINFTFHNINYPVPLLKKIIKSLAEKKGIFLIYDWVRSPLKAYLEFHQSLPMNIDIEKLYTRFSEHNRYSLEDIEWLLADNGFKINKIEKLTDLHCLFIASV</sequence>
<protein>
    <recommendedName>
        <fullName evidence="3">Methyltransferase domain-containing protein</fullName>
    </recommendedName>
</protein>
<gene>
    <name evidence="1" type="ORF">A3G31_03275</name>
</gene>
<dbReference type="EMBL" id="MGDI01000022">
    <property type="protein sequence ID" value="OGL53740.1"/>
    <property type="molecule type" value="Genomic_DNA"/>
</dbReference>
<evidence type="ECO:0000313" key="2">
    <source>
        <dbReference type="Proteomes" id="UP000178082"/>
    </source>
</evidence>
<dbReference type="SUPFAM" id="SSF53335">
    <property type="entry name" value="S-adenosyl-L-methionine-dependent methyltransferases"/>
    <property type="match status" value="1"/>
</dbReference>
<dbReference type="Proteomes" id="UP000178082">
    <property type="component" value="Unassembled WGS sequence"/>
</dbReference>
<dbReference type="InterPro" id="IPR016461">
    <property type="entry name" value="COMT-like"/>
</dbReference>